<dbReference type="GeneID" id="106515080"/>
<dbReference type="GO" id="GO:0003676">
    <property type="term" value="F:nucleic acid binding"/>
    <property type="evidence" value="ECO:0007669"/>
    <property type="project" value="InterPro"/>
</dbReference>
<dbReference type="Proteomes" id="UP000192220">
    <property type="component" value="Unplaced"/>
</dbReference>
<dbReference type="OrthoDB" id="10056126at2759"/>
<organism evidence="2 3">
    <name type="scientific">Austrofundulus limnaeus</name>
    <name type="common">Annual killifish</name>
    <dbReference type="NCBI Taxonomy" id="52670"/>
    <lineage>
        <taxon>Eukaryota</taxon>
        <taxon>Metazoa</taxon>
        <taxon>Chordata</taxon>
        <taxon>Craniata</taxon>
        <taxon>Vertebrata</taxon>
        <taxon>Euteleostomi</taxon>
        <taxon>Actinopterygii</taxon>
        <taxon>Neopterygii</taxon>
        <taxon>Teleostei</taxon>
        <taxon>Neoteleostei</taxon>
        <taxon>Acanthomorphata</taxon>
        <taxon>Ovalentaria</taxon>
        <taxon>Atherinomorphae</taxon>
        <taxon>Cyprinodontiformes</taxon>
        <taxon>Rivulidae</taxon>
        <taxon>Austrofundulus</taxon>
    </lineage>
</organism>
<dbReference type="PANTHER" id="PTHR47331">
    <property type="entry name" value="PHD-TYPE DOMAIN-CONTAINING PROTEIN"/>
    <property type="match status" value="1"/>
</dbReference>
<dbReference type="InterPro" id="IPR040676">
    <property type="entry name" value="DUF5641"/>
</dbReference>
<dbReference type="KEGG" id="alim:106515080"/>
<dbReference type="AlphaFoldDB" id="A0A2I4AXF6"/>
<evidence type="ECO:0000313" key="3">
    <source>
        <dbReference type="RefSeq" id="XP_013860154.1"/>
    </source>
</evidence>
<sequence length="217" mass="24162">MAPVLQQQLAKQTFNFNFNPPYAPHFGGAWEREIRSVKSALQVVLKDQVVAEEVLLTALIEVEGILNSKPLGYASSDVADLDPITPNLLLMGRRDAGLPQAVYGPHDALSKRRWQHSQVVSDHFWKRFIQDYLPGLQLRQKWRKSTDNSAVGQIVMIVDSNLPRGLWPVGIITKVFPGTDGVVRAAEVKVKDSIYIRPVTKLVELPEVPEDLGSSST</sequence>
<evidence type="ECO:0000259" key="1">
    <source>
        <dbReference type="Pfam" id="PF18701"/>
    </source>
</evidence>
<proteinExistence type="predicted"/>
<dbReference type="Pfam" id="PF18701">
    <property type="entry name" value="DUF5641"/>
    <property type="match status" value="1"/>
</dbReference>
<reference evidence="3" key="1">
    <citation type="submission" date="2025-08" db="UniProtKB">
        <authorList>
            <consortium name="RefSeq"/>
        </authorList>
    </citation>
    <scope>IDENTIFICATION</scope>
</reference>
<accession>A0A2I4AXF6</accession>
<gene>
    <name evidence="3" type="primary">LOC106515080</name>
</gene>
<dbReference type="STRING" id="52670.A0A2I4AXF6"/>
<dbReference type="InParanoid" id="A0A2I4AXF6"/>
<dbReference type="RefSeq" id="XP_013860154.1">
    <property type="nucleotide sequence ID" value="XM_014004700.1"/>
</dbReference>
<dbReference type="InterPro" id="IPR036397">
    <property type="entry name" value="RNaseH_sf"/>
</dbReference>
<evidence type="ECO:0000313" key="2">
    <source>
        <dbReference type="Proteomes" id="UP000192220"/>
    </source>
</evidence>
<dbReference type="Gene3D" id="3.30.420.10">
    <property type="entry name" value="Ribonuclease H-like superfamily/Ribonuclease H"/>
    <property type="match status" value="1"/>
</dbReference>
<feature type="domain" description="DUF5641" evidence="1">
    <location>
        <begin position="112"/>
        <end position="205"/>
    </location>
</feature>
<name>A0A2I4AXF6_AUSLI</name>
<dbReference type="PANTHER" id="PTHR47331:SF1">
    <property type="entry name" value="GAG-LIKE PROTEIN"/>
    <property type="match status" value="1"/>
</dbReference>
<protein>
    <submittedName>
        <fullName evidence="3">Uncharacterized protein LOC106515080</fullName>
    </submittedName>
</protein>
<keyword evidence="2" id="KW-1185">Reference proteome</keyword>